<protein>
    <submittedName>
        <fullName evidence="1">Uncharacterized protein</fullName>
    </submittedName>
</protein>
<comment type="caution">
    <text evidence="1">The sequence shown here is derived from an EMBL/GenBank/DDBJ whole genome shotgun (WGS) entry which is preliminary data.</text>
</comment>
<dbReference type="EMBL" id="AMCI01007577">
    <property type="protein sequence ID" value="EJW92376.1"/>
    <property type="molecule type" value="Genomic_DNA"/>
</dbReference>
<name>J9FBV0_9ZZZZ</name>
<gene>
    <name evidence="1" type="ORF">EVA_19518</name>
</gene>
<proteinExistence type="predicted"/>
<evidence type="ECO:0000313" key="1">
    <source>
        <dbReference type="EMBL" id="EJW92376.1"/>
    </source>
</evidence>
<sequence length="195" mass="22630">MFVHQRSHREVDGCHHLVGHFDHGHFRTRFLQVLGHLQTDEAGTDDDRPLHVVLLQVRLDGIRIVHITQGKDAFTVDARQRRTYRRSSRREQQFVVRFRVGAPIRSTDIHRPAFRMYSQHFRPRPHIDAETLAELLRCLHKQFLAFGNHTTNVIRQATVGIRNVFSLFEQDDFGLFGISTDAGCSGCTACYTTYY</sequence>
<organism evidence="1">
    <name type="scientific">gut metagenome</name>
    <dbReference type="NCBI Taxonomy" id="749906"/>
    <lineage>
        <taxon>unclassified sequences</taxon>
        <taxon>metagenomes</taxon>
        <taxon>organismal metagenomes</taxon>
    </lineage>
</organism>
<dbReference type="AlphaFoldDB" id="J9FBV0"/>
<accession>J9FBV0</accession>
<reference evidence="1" key="1">
    <citation type="journal article" date="2012" name="PLoS ONE">
        <title>Gene sets for utilization of primary and secondary nutrition supplies in the distal gut of endangered iberian lynx.</title>
        <authorList>
            <person name="Alcaide M."/>
            <person name="Messina E."/>
            <person name="Richter M."/>
            <person name="Bargiela R."/>
            <person name="Peplies J."/>
            <person name="Huws S.A."/>
            <person name="Newbold C.J."/>
            <person name="Golyshin P.N."/>
            <person name="Simon M.A."/>
            <person name="Lopez G."/>
            <person name="Yakimov M.M."/>
            <person name="Ferrer M."/>
        </authorList>
    </citation>
    <scope>NUCLEOTIDE SEQUENCE</scope>
</reference>